<dbReference type="EMBL" id="CM042011">
    <property type="protein sequence ID" value="KAI3763597.1"/>
    <property type="molecule type" value="Genomic_DNA"/>
</dbReference>
<protein>
    <submittedName>
        <fullName evidence="1">Uncharacterized protein</fullName>
    </submittedName>
</protein>
<gene>
    <name evidence="1" type="ORF">L2E82_13557</name>
</gene>
<organism evidence="1 2">
    <name type="scientific">Cichorium intybus</name>
    <name type="common">Chicory</name>
    <dbReference type="NCBI Taxonomy" id="13427"/>
    <lineage>
        <taxon>Eukaryota</taxon>
        <taxon>Viridiplantae</taxon>
        <taxon>Streptophyta</taxon>
        <taxon>Embryophyta</taxon>
        <taxon>Tracheophyta</taxon>
        <taxon>Spermatophyta</taxon>
        <taxon>Magnoliopsida</taxon>
        <taxon>eudicotyledons</taxon>
        <taxon>Gunneridae</taxon>
        <taxon>Pentapetalae</taxon>
        <taxon>asterids</taxon>
        <taxon>campanulids</taxon>
        <taxon>Asterales</taxon>
        <taxon>Asteraceae</taxon>
        <taxon>Cichorioideae</taxon>
        <taxon>Cichorieae</taxon>
        <taxon>Cichoriinae</taxon>
        <taxon>Cichorium</taxon>
    </lineage>
</organism>
<accession>A0ACB9EXM5</accession>
<sequence length="301" mass="34120">MTFDQRQRLMGFGFSDRSVTRALKLSSAGYLLTLVVPVFINYKSELATRDLIMEQIVFYLALVVVFLCLELNRNLIKVLFTKRLIVAPPKESEAAQINPSDHLLTVLEDTTLPHDPLEQLILDLTSNHLPSSTSRLNEPFYDFQILTWCSRIVSSLTVRSQKEDRFGVAHFTGSNAATITTLLSSLVVVEAFMGKETQLPSTNQCLTCHAYFRATVLRSTREDTITTLYQKNIPQYSKAYSMADILRTSIYQIVSLFHQQMLASSKAGQLQKEWITSDKLVYGSGELLVHKLCMFLEFEAN</sequence>
<evidence type="ECO:0000313" key="2">
    <source>
        <dbReference type="Proteomes" id="UP001055811"/>
    </source>
</evidence>
<reference evidence="1 2" key="2">
    <citation type="journal article" date="2022" name="Mol. Ecol. Resour.">
        <title>The genomes of chicory, endive, great burdock and yacon provide insights into Asteraceae paleo-polyploidization history and plant inulin production.</title>
        <authorList>
            <person name="Fan W."/>
            <person name="Wang S."/>
            <person name="Wang H."/>
            <person name="Wang A."/>
            <person name="Jiang F."/>
            <person name="Liu H."/>
            <person name="Zhao H."/>
            <person name="Xu D."/>
            <person name="Zhang Y."/>
        </authorList>
    </citation>
    <scope>NUCLEOTIDE SEQUENCE [LARGE SCALE GENOMIC DNA]</scope>
    <source>
        <strain evidence="2">cv. Punajuju</strain>
        <tissue evidence="1">Leaves</tissue>
    </source>
</reference>
<proteinExistence type="predicted"/>
<reference evidence="2" key="1">
    <citation type="journal article" date="2022" name="Mol. Ecol. Resour.">
        <title>The genomes of chicory, endive, great burdock and yacon provide insights into Asteraceae palaeo-polyploidization history and plant inulin production.</title>
        <authorList>
            <person name="Fan W."/>
            <person name="Wang S."/>
            <person name="Wang H."/>
            <person name="Wang A."/>
            <person name="Jiang F."/>
            <person name="Liu H."/>
            <person name="Zhao H."/>
            <person name="Xu D."/>
            <person name="Zhang Y."/>
        </authorList>
    </citation>
    <scope>NUCLEOTIDE SEQUENCE [LARGE SCALE GENOMIC DNA]</scope>
    <source>
        <strain evidence="2">cv. Punajuju</strain>
    </source>
</reference>
<dbReference type="Proteomes" id="UP001055811">
    <property type="component" value="Linkage Group LG03"/>
</dbReference>
<name>A0ACB9EXM5_CICIN</name>
<evidence type="ECO:0000313" key="1">
    <source>
        <dbReference type="EMBL" id="KAI3763597.1"/>
    </source>
</evidence>
<keyword evidence="2" id="KW-1185">Reference proteome</keyword>
<comment type="caution">
    <text evidence="1">The sequence shown here is derived from an EMBL/GenBank/DDBJ whole genome shotgun (WGS) entry which is preliminary data.</text>
</comment>